<evidence type="ECO:0000313" key="7">
    <source>
        <dbReference type="Proteomes" id="UP000063699"/>
    </source>
</evidence>
<dbReference type="Pfam" id="PF00891">
    <property type="entry name" value="Methyltransf_2"/>
    <property type="match status" value="1"/>
</dbReference>
<gene>
    <name evidence="6" type="ORF">AOZ06_32165</name>
</gene>
<sequence>MLAHDQWPAFDRLLFLVYGPKIMGVLRAVAELGVADHLKDGPRTIEELAKLTDSQEQPLFRLLRTSAALRIVRQDAEGRFELTEEGESLRSDLSSSLRDLVVFSGDEMLTRPYSDLVHSVRTGAPAFEKVYGKSFYEYTESSPEAGALFDKTMTQRSWLTAVTLLRRVDLKPFKKIADLGGGWGHFLGEALTKHYPDATALLFERPSVLEQAKPLIADYGVTDRVELQAGDFFESVPKGYDAYLLNAVLNGLDDEQSARVLAKVREAIGMDKDARLFIFEKVMTPSTNEWDYSKLLDMDMLVLFGGRERTLEDWHKLTSEAGFELLTTPEKGGSPWSALECRVK</sequence>
<dbReference type="InterPro" id="IPR036390">
    <property type="entry name" value="WH_DNA-bd_sf"/>
</dbReference>
<dbReference type="EMBL" id="CP012752">
    <property type="protein sequence ID" value="ALG15213.1"/>
    <property type="molecule type" value="Genomic_DNA"/>
</dbReference>
<dbReference type="InterPro" id="IPR036388">
    <property type="entry name" value="WH-like_DNA-bd_sf"/>
</dbReference>
<dbReference type="GO" id="GO:0032259">
    <property type="term" value="P:methylation"/>
    <property type="evidence" value="ECO:0007669"/>
    <property type="project" value="UniProtKB-KW"/>
</dbReference>
<dbReference type="PANTHER" id="PTHR43712">
    <property type="entry name" value="PUTATIVE (AFU_ORTHOLOGUE AFUA_4G14580)-RELATED"/>
    <property type="match status" value="1"/>
</dbReference>
<dbReference type="Gene3D" id="1.10.10.10">
    <property type="entry name" value="Winged helix-like DNA-binding domain superfamily/Winged helix DNA-binding domain"/>
    <property type="match status" value="1"/>
</dbReference>
<protein>
    <submittedName>
        <fullName evidence="6">Uncharacterized protein</fullName>
    </submittedName>
</protein>
<dbReference type="KEGG" id="kphy:AOZ06_32165"/>
<keyword evidence="7" id="KW-1185">Reference proteome</keyword>
<evidence type="ECO:0000256" key="3">
    <source>
        <dbReference type="ARBA" id="ARBA00022691"/>
    </source>
</evidence>
<dbReference type="InterPro" id="IPR016461">
    <property type="entry name" value="COMT-like"/>
</dbReference>
<dbReference type="STRING" id="860235.AOZ06_32165"/>
<feature type="domain" description="O-methyltransferase dimerisation" evidence="5">
    <location>
        <begin position="23"/>
        <end position="87"/>
    </location>
</feature>
<dbReference type="GO" id="GO:0046983">
    <property type="term" value="F:protein dimerization activity"/>
    <property type="evidence" value="ECO:0007669"/>
    <property type="project" value="InterPro"/>
</dbReference>
<keyword evidence="1" id="KW-0489">Methyltransferase</keyword>
<dbReference type="InterPro" id="IPR029063">
    <property type="entry name" value="SAM-dependent_MTases_sf"/>
</dbReference>
<dbReference type="GO" id="GO:0008171">
    <property type="term" value="F:O-methyltransferase activity"/>
    <property type="evidence" value="ECO:0007669"/>
    <property type="project" value="InterPro"/>
</dbReference>
<dbReference type="Gene3D" id="1.10.287.1350">
    <property type="match status" value="1"/>
</dbReference>
<dbReference type="SUPFAM" id="SSF46785">
    <property type="entry name" value="Winged helix' DNA-binding domain"/>
    <property type="match status" value="1"/>
</dbReference>
<accession>A0A0N9IJD9</accession>
<dbReference type="CDD" id="cd02440">
    <property type="entry name" value="AdoMet_MTases"/>
    <property type="match status" value="1"/>
</dbReference>
<dbReference type="Pfam" id="PF08100">
    <property type="entry name" value="Dimerisation"/>
    <property type="match status" value="1"/>
</dbReference>
<proteinExistence type="predicted"/>
<dbReference type="PIRSF" id="PIRSF005739">
    <property type="entry name" value="O-mtase"/>
    <property type="match status" value="1"/>
</dbReference>
<dbReference type="AlphaFoldDB" id="A0A0N9IJD9"/>
<dbReference type="InterPro" id="IPR001077">
    <property type="entry name" value="COMT_C"/>
</dbReference>
<dbReference type="InterPro" id="IPR012967">
    <property type="entry name" value="COMT_dimerisation"/>
</dbReference>
<dbReference type="Proteomes" id="UP000063699">
    <property type="component" value="Chromosome"/>
</dbReference>
<dbReference type="SUPFAM" id="SSF53335">
    <property type="entry name" value="S-adenosyl-L-methionine-dependent methyltransferases"/>
    <property type="match status" value="1"/>
</dbReference>
<name>A0A0N9IJD9_9PSEU</name>
<organism evidence="6 7">
    <name type="scientific">Kibdelosporangium phytohabitans</name>
    <dbReference type="NCBI Taxonomy" id="860235"/>
    <lineage>
        <taxon>Bacteria</taxon>
        <taxon>Bacillati</taxon>
        <taxon>Actinomycetota</taxon>
        <taxon>Actinomycetes</taxon>
        <taxon>Pseudonocardiales</taxon>
        <taxon>Pseudonocardiaceae</taxon>
        <taxon>Kibdelosporangium</taxon>
    </lineage>
</organism>
<feature type="domain" description="O-methyltransferase C-terminal" evidence="4">
    <location>
        <begin position="113"/>
        <end position="324"/>
    </location>
</feature>
<dbReference type="Gene3D" id="3.40.50.150">
    <property type="entry name" value="Vaccinia Virus protein VP39"/>
    <property type="match status" value="1"/>
</dbReference>
<keyword evidence="3" id="KW-0949">S-adenosyl-L-methionine</keyword>
<keyword evidence="2" id="KW-0808">Transferase</keyword>
<dbReference type="PROSITE" id="PS51683">
    <property type="entry name" value="SAM_OMT_II"/>
    <property type="match status" value="1"/>
</dbReference>
<evidence type="ECO:0000256" key="2">
    <source>
        <dbReference type="ARBA" id="ARBA00022679"/>
    </source>
</evidence>
<evidence type="ECO:0000259" key="4">
    <source>
        <dbReference type="Pfam" id="PF00891"/>
    </source>
</evidence>
<evidence type="ECO:0000313" key="6">
    <source>
        <dbReference type="EMBL" id="ALG15213.1"/>
    </source>
</evidence>
<dbReference type="PANTHER" id="PTHR43712:SF2">
    <property type="entry name" value="O-METHYLTRANSFERASE CICE"/>
    <property type="match status" value="1"/>
</dbReference>
<reference evidence="6 7" key="1">
    <citation type="submission" date="2015-07" db="EMBL/GenBank/DDBJ databases">
        <title>Genome sequencing of Kibdelosporangium phytohabitans.</title>
        <authorList>
            <person name="Qin S."/>
            <person name="Xing K."/>
        </authorList>
    </citation>
    <scope>NUCLEOTIDE SEQUENCE [LARGE SCALE GENOMIC DNA]</scope>
    <source>
        <strain evidence="6 7">KLBMP1111</strain>
    </source>
</reference>
<evidence type="ECO:0000256" key="1">
    <source>
        <dbReference type="ARBA" id="ARBA00022603"/>
    </source>
</evidence>
<evidence type="ECO:0000259" key="5">
    <source>
        <dbReference type="Pfam" id="PF08100"/>
    </source>
</evidence>